<dbReference type="PANTHER" id="PTHR10266:SF3">
    <property type="entry name" value="CYTOCHROME C1, HEME PROTEIN, MITOCHONDRIAL"/>
    <property type="match status" value="1"/>
</dbReference>
<keyword evidence="14 22" id="KW-0472">Membrane</keyword>
<dbReference type="InterPro" id="IPR002326">
    <property type="entry name" value="Cyt_c1"/>
</dbReference>
<gene>
    <name evidence="24" type="ORF">AWZ03_001215</name>
</gene>
<comment type="subcellular location">
    <subcellularLocation>
        <location evidence="2">Mitochondrion inner membrane</location>
    </subcellularLocation>
</comment>
<evidence type="ECO:0000256" key="22">
    <source>
        <dbReference type="SAM" id="Phobius"/>
    </source>
</evidence>
<dbReference type="Gene3D" id="1.10.3210.10">
    <property type="entry name" value="Hypothetical protein af1432"/>
    <property type="match status" value="1"/>
</dbReference>
<dbReference type="STRING" id="7232.A0A484BWS1"/>
<evidence type="ECO:0000256" key="20">
    <source>
        <dbReference type="ARBA" id="ARBA00079825"/>
    </source>
</evidence>
<evidence type="ECO:0000256" key="5">
    <source>
        <dbReference type="ARBA" id="ARBA00022617"/>
    </source>
</evidence>
<feature type="domain" description="Cytochrome c" evidence="23">
    <location>
        <begin position="95"/>
        <end position="258"/>
    </location>
</feature>
<feature type="transmembrane region" description="Helical" evidence="22">
    <location>
        <begin position="275"/>
        <end position="294"/>
    </location>
</feature>
<reference evidence="24 25" key="1">
    <citation type="journal article" date="2019" name="J. Hered.">
        <title>An Improved Genome Assembly for Drosophila navojoa, the Basal Species in the mojavensis Cluster.</title>
        <authorList>
            <person name="Vanderlinde T."/>
            <person name="Dupim E.G."/>
            <person name="Nazario-Yepiz N.O."/>
            <person name="Carvalho A.B."/>
        </authorList>
    </citation>
    <scope>NUCLEOTIDE SEQUENCE [LARGE SCALE GENOMIC DNA]</scope>
    <source>
        <strain evidence="24">Navoj_Jal97</strain>
        <tissue evidence="24">Whole organism</tissue>
    </source>
</reference>
<comment type="cofactor">
    <cofactor evidence="21">
        <name>heme c</name>
        <dbReference type="ChEBI" id="CHEBI:61717"/>
    </cofactor>
    <text evidence="21">Binds 1 heme c group covalently per subunit.</text>
</comment>
<dbReference type="Gene3D" id="1.10.760.10">
    <property type="entry name" value="Cytochrome c-like domain"/>
    <property type="match status" value="1"/>
</dbReference>
<dbReference type="GO" id="GO:0020037">
    <property type="term" value="F:heme binding"/>
    <property type="evidence" value="ECO:0007669"/>
    <property type="project" value="InterPro"/>
</dbReference>
<evidence type="ECO:0000256" key="13">
    <source>
        <dbReference type="ARBA" id="ARBA00023128"/>
    </source>
</evidence>
<sequence>MRLDMASKLLNFGSKLFKSSKNFFSGAYGKRSASSIDGRKWTGARQKLLTFGALTGATGLLMYAMDVSVDASSDSVHPAKQLWPHKGFLSAIDKESVRRGYQVYKEVCSSCHSLQYIAYRNLVGVCMTEAEAKAEAESITVHDGPDEEGNYYDRPGKLSDYFPLPYPNEEAGRAANNGAYPPDLSYIVSARKGGEDYVFALLTGYCDPPAGFALRDGLYFNPYFSGGAIAMGQLISNESVTYADEDVAPSASQIAKDVTTFLCWTSEPEYDIRKILVIKVFIISAFLIGITYYIKRLKWSALKSRKIFYLPEIQEKAKKAAEDNSEAGIKDEGVLIAAILHDVVEDTDTTISEVEKLFGTDVSSLVLEVTDDKSLEKDERKRLQIVNARNTTKRAKLIKLADKLDNLRDLRKTTPCGWTEARRDQYFEWAKRVVDNLRGTNLIMEEQLDQIFAERSLV</sequence>
<protein>
    <recommendedName>
        <fullName evidence="15">Cytochrome c1, heme protein, mitochondrial</fullName>
    </recommendedName>
    <alternativeName>
        <fullName evidence="18">Complex III subunit 4</fullName>
    </alternativeName>
    <alternativeName>
        <fullName evidence="17">Complex III subunit IV</fullName>
    </alternativeName>
    <alternativeName>
        <fullName evidence="16">Cytochrome b-c1 complex subunit 4</fullName>
    </alternativeName>
    <alternativeName>
        <fullName evidence="20">Ubiquinol-cytochrome-c reductase complex cytochrome c1 subunit</fullName>
    </alternativeName>
</protein>
<dbReference type="GO" id="GO:0006122">
    <property type="term" value="P:mitochondrial electron transport, ubiquinol to cytochrome c"/>
    <property type="evidence" value="ECO:0007669"/>
    <property type="project" value="TreeGrafter"/>
</dbReference>
<evidence type="ECO:0000259" key="23">
    <source>
        <dbReference type="PROSITE" id="PS51007"/>
    </source>
</evidence>
<comment type="function">
    <text evidence="1">Electron carrier protein. The oxidized form of the cytochrome c heme group can accept an electron from the heme group of the cytochrome c1 subunit of cytochrome reductase. Cytochrome c then transfers this electron to the cytochrome oxidase complex, the final protein carrier in the mitochondrial electron-transport chain.</text>
</comment>
<dbReference type="Proteomes" id="UP000295192">
    <property type="component" value="Unassembled WGS sequence"/>
</dbReference>
<evidence type="ECO:0000256" key="17">
    <source>
        <dbReference type="ARBA" id="ARBA00041724"/>
    </source>
</evidence>
<name>A0A484BWS1_DRONA</name>
<dbReference type="CDD" id="cd00077">
    <property type="entry name" value="HDc"/>
    <property type="match status" value="1"/>
</dbReference>
<keyword evidence="7 22" id="KW-0812">Transmembrane</keyword>
<keyword evidence="25" id="KW-1185">Reference proteome</keyword>
<evidence type="ECO:0000256" key="1">
    <source>
        <dbReference type="ARBA" id="ARBA00002555"/>
    </source>
</evidence>
<comment type="subunit">
    <text evidence="19">Component of the ubiquinol-cytochrome c oxidoreductase (cytochrome b-c1 complex, complex III, CIII), a multisubunit enzyme composed of 11 subunits. The complex is composed of 3 respiratory subunits cytochrome b, cytochrome c1 and Rieske protein UQCRFS1, 2 core protein subunits UQCRC1/QCR1 and UQCRC2/QCR2, and 6 low-molecular weight protein subunits UQCRH/QCR6, UQCRB/QCR7, UQCRQ/QCR8, UQCR10/QCR9, UQCR11/QCR10 and subunit 9, the cleavage product of Rieske protein UQCRFS1. The complex exists as an obligatory dimer and forms supercomplexes (SCs) in the inner mitochondrial membrane with NADH-ubiquinone oxidoreductase (complex I, CI) and cytochrome c oxidase (complex IV, CIV), resulting in different assemblies (supercomplex SCI(1)III(2)IV(1) and megacomplex MCI(2)III(2)IV(2)). Interacts with FLVCR2; this interaction occurs in the absence of heme and is disrupted upon heme binding.</text>
</comment>
<dbReference type="GO" id="GO:0009055">
    <property type="term" value="F:electron transfer activity"/>
    <property type="evidence" value="ECO:0007669"/>
    <property type="project" value="InterPro"/>
</dbReference>
<evidence type="ECO:0000256" key="18">
    <source>
        <dbReference type="ARBA" id="ARBA00041779"/>
    </source>
</evidence>
<evidence type="ECO:0000256" key="19">
    <source>
        <dbReference type="ARBA" id="ARBA00062753"/>
    </source>
</evidence>
<evidence type="ECO:0000256" key="12">
    <source>
        <dbReference type="ARBA" id="ARBA00023004"/>
    </source>
</evidence>
<dbReference type="EMBL" id="LSRL02000004">
    <property type="protein sequence ID" value="TDG52385.1"/>
    <property type="molecule type" value="Genomic_DNA"/>
</dbReference>
<evidence type="ECO:0000256" key="4">
    <source>
        <dbReference type="ARBA" id="ARBA00022448"/>
    </source>
</evidence>
<dbReference type="SUPFAM" id="SSF109604">
    <property type="entry name" value="HD-domain/PDEase-like"/>
    <property type="match status" value="1"/>
</dbReference>
<evidence type="ECO:0000256" key="21">
    <source>
        <dbReference type="PIRSR" id="PIRSR602326-1"/>
    </source>
</evidence>
<evidence type="ECO:0000256" key="8">
    <source>
        <dbReference type="ARBA" id="ARBA00022723"/>
    </source>
</evidence>
<evidence type="ECO:0000313" key="24">
    <source>
        <dbReference type="EMBL" id="TDG52385.1"/>
    </source>
</evidence>
<keyword evidence="6" id="KW-0679">Respiratory chain</keyword>
<feature type="binding site" description="covalent" evidence="21">
    <location>
        <position position="112"/>
    </location>
    <ligand>
        <name>heme c</name>
        <dbReference type="ChEBI" id="CHEBI:61717"/>
    </ligand>
</feature>
<dbReference type="Pfam" id="PF02167">
    <property type="entry name" value="Cytochrom_C1"/>
    <property type="match status" value="1"/>
</dbReference>
<evidence type="ECO:0000256" key="16">
    <source>
        <dbReference type="ARBA" id="ARBA00041262"/>
    </source>
</evidence>
<dbReference type="Gene3D" id="1.20.5.100">
    <property type="entry name" value="Cytochrome c1, transmembrane anchor, C-terminal"/>
    <property type="match status" value="1"/>
</dbReference>
<keyword evidence="13" id="KW-0496">Mitochondrion</keyword>
<keyword evidence="5 21" id="KW-0349">Heme</keyword>
<feature type="binding site" description="covalent" evidence="21">
    <location>
        <position position="231"/>
    </location>
    <ligand>
        <name>heme c</name>
        <dbReference type="ChEBI" id="CHEBI:61717"/>
    </ligand>
</feature>
<feature type="binding site" description="covalent" evidence="21">
    <location>
        <position position="111"/>
    </location>
    <ligand>
        <name>heme c</name>
        <dbReference type="ChEBI" id="CHEBI:61717"/>
    </ligand>
</feature>
<dbReference type="PROSITE" id="PS51007">
    <property type="entry name" value="CYTC"/>
    <property type="match status" value="1"/>
</dbReference>
<evidence type="ECO:0000256" key="14">
    <source>
        <dbReference type="ARBA" id="ARBA00023136"/>
    </source>
</evidence>
<dbReference type="AlphaFoldDB" id="A0A484BWS1"/>
<keyword evidence="12 21" id="KW-0408">Iron</keyword>
<comment type="caution">
    <text evidence="24">The sequence shown here is derived from an EMBL/GenBank/DDBJ whole genome shotgun (WGS) entry which is preliminary data.</text>
</comment>
<evidence type="ECO:0000256" key="7">
    <source>
        <dbReference type="ARBA" id="ARBA00022692"/>
    </source>
</evidence>
<organism evidence="24 25">
    <name type="scientific">Drosophila navojoa</name>
    <name type="common">Fruit fly</name>
    <dbReference type="NCBI Taxonomy" id="7232"/>
    <lineage>
        <taxon>Eukaryota</taxon>
        <taxon>Metazoa</taxon>
        <taxon>Ecdysozoa</taxon>
        <taxon>Arthropoda</taxon>
        <taxon>Hexapoda</taxon>
        <taxon>Insecta</taxon>
        <taxon>Pterygota</taxon>
        <taxon>Neoptera</taxon>
        <taxon>Endopterygota</taxon>
        <taxon>Diptera</taxon>
        <taxon>Brachycera</taxon>
        <taxon>Muscomorpha</taxon>
        <taxon>Ephydroidea</taxon>
        <taxon>Drosophilidae</taxon>
        <taxon>Drosophila</taxon>
    </lineage>
</organism>
<evidence type="ECO:0000256" key="15">
    <source>
        <dbReference type="ARBA" id="ARBA00040084"/>
    </source>
</evidence>
<keyword evidence="8 21" id="KW-0479">Metal-binding</keyword>
<evidence type="ECO:0000256" key="6">
    <source>
        <dbReference type="ARBA" id="ARBA00022660"/>
    </source>
</evidence>
<dbReference type="InterPro" id="IPR009056">
    <property type="entry name" value="Cyt_c-like_dom"/>
</dbReference>
<evidence type="ECO:0000313" key="25">
    <source>
        <dbReference type="Proteomes" id="UP000295192"/>
    </source>
</evidence>
<evidence type="ECO:0000256" key="2">
    <source>
        <dbReference type="ARBA" id="ARBA00004273"/>
    </source>
</evidence>
<evidence type="ECO:0000256" key="3">
    <source>
        <dbReference type="ARBA" id="ARBA00006488"/>
    </source>
</evidence>
<dbReference type="GO" id="GO:0005743">
    <property type="term" value="C:mitochondrial inner membrane"/>
    <property type="evidence" value="ECO:0007669"/>
    <property type="project" value="UniProtKB-SubCell"/>
</dbReference>
<dbReference type="FunFam" id="1.10.760.10:FF:000002">
    <property type="entry name" value="Cytochrome c1, heme protein"/>
    <property type="match status" value="1"/>
</dbReference>
<comment type="similarity">
    <text evidence="3">Belongs to the cytochrome c family.</text>
</comment>
<dbReference type="InterPro" id="IPR003607">
    <property type="entry name" value="HD/PDEase_dom"/>
</dbReference>
<dbReference type="PRINTS" id="PR00603">
    <property type="entry name" value="CYTOCHROMEC1"/>
</dbReference>
<dbReference type="SUPFAM" id="SSF46626">
    <property type="entry name" value="Cytochrome c"/>
    <property type="match status" value="1"/>
</dbReference>
<keyword evidence="9" id="KW-0999">Mitochondrion inner membrane</keyword>
<dbReference type="InterPro" id="IPR036909">
    <property type="entry name" value="Cyt_c-like_dom_sf"/>
</dbReference>
<dbReference type="InterPro" id="IPR021157">
    <property type="entry name" value="Cyt_c1_TM_anchor_C"/>
</dbReference>
<evidence type="ECO:0000256" key="11">
    <source>
        <dbReference type="ARBA" id="ARBA00022989"/>
    </source>
</evidence>
<dbReference type="GO" id="GO:0046872">
    <property type="term" value="F:metal ion binding"/>
    <property type="evidence" value="ECO:0007669"/>
    <property type="project" value="UniProtKB-KW"/>
</dbReference>
<dbReference type="PANTHER" id="PTHR10266">
    <property type="entry name" value="CYTOCHROME C1"/>
    <property type="match status" value="1"/>
</dbReference>
<accession>A0A484BWS1</accession>
<feature type="binding site" description="covalent" evidence="21">
    <location>
        <position position="108"/>
    </location>
    <ligand>
        <name>heme c</name>
        <dbReference type="ChEBI" id="CHEBI:61717"/>
    </ligand>
</feature>
<evidence type="ECO:0000256" key="9">
    <source>
        <dbReference type="ARBA" id="ARBA00022792"/>
    </source>
</evidence>
<dbReference type="Pfam" id="PF13328">
    <property type="entry name" value="HD_4"/>
    <property type="match status" value="1"/>
</dbReference>
<keyword evidence="4" id="KW-0813">Transport</keyword>
<dbReference type="FunFam" id="1.20.5.100:FF:000003">
    <property type="entry name" value="Cytochrome c1, heme protein, mitochondrial"/>
    <property type="match status" value="1"/>
</dbReference>
<proteinExistence type="inferred from homology"/>
<evidence type="ECO:0000256" key="10">
    <source>
        <dbReference type="ARBA" id="ARBA00022982"/>
    </source>
</evidence>
<dbReference type="SUPFAM" id="SSF81496">
    <property type="entry name" value="Cytochrome c1 subunit of cytochrome bc1 complex (Ubiquinol-cytochrome c reductase), transmembrane anchor"/>
    <property type="match status" value="1"/>
</dbReference>
<dbReference type="OrthoDB" id="5925at2759"/>
<keyword evidence="10" id="KW-0249">Electron transport</keyword>
<keyword evidence="11 22" id="KW-1133">Transmembrane helix</keyword>